<comment type="caution">
    <text evidence="1">The sequence shown here is derived from an EMBL/GenBank/DDBJ whole genome shotgun (WGS) entry which is preliminary data.</text>
</comment>
<accession>A0ABT0RAS9</accession>
<proteinExistence type="predicted"/>
<evidence type="ECO:0000313" key="1">
    <source>
        <dbReference type="EMBL" id="MCL6658054.1"/>
    </source>
</evidence>
<name>A0ABT0RAS9_9BACT</name>
<gene>
    <name evidence="1" type="ORF">M8N44_12110</name>
</gene>
<protein>
    <submittedName>
        <fullName evidence="1">Uncharacterized protein</fullName>
    </submittedName>
</protein>
<dbReference type="EMBL" id="JAMGSI010000002">
    <property type="protein sequence ID" value="MCL6658054.1"/>
    <property type="molecule type" value="Genomic_DNA"/>
</dbReference>
<reference evidence="1 2" key="1">
    <citation type="submission" date="2022-03" db="EMBL/GenBank/DDBJ databases">
        <title>Taxonomic description of new species and reclassification of some bacterial strains.</title>
        <authorList>
            <person name="Ndongo S."/>
        </authorList>
    </citation>
    <scope>NUCLEOTIDE SEQUENCE [LARGE SCALE GENOMIC DNA]</scope>
    <source>
        <strain evidence="1 2">Marseille-P6666</strain>
    </source>
</reference>
<dbReference type="Proteomes" id="UP001202031">
    <property type="component" value="Unassembled WGS sequence"/>
</dbReference>
<evidence type="ECO:0000313" key="2">
    <source>
        <dbReference type="Proteomes" id="UP001202031"/>
    </source>
</evidence>
<organism evidence="1 2">
    <name type="scientific">Akkermansia massiliensis</name>
    <dbReference type="NCBI Taxonomy" id="2927224"/>
    <lineage>
        <taxon>Bacteria</taxon>
        <taxon>Pseudomonadati</taxon>
        <taxon>Verrucomicrobiota</taxon>
        <taxon>Verrucomicrobiia</taxon>
        <taxon>Verrucomicrobiales</taxon>
        <taxon>Akkermansiaceae</taxon>
        <taxon>Akkermansia</taxon>
    </lineage>
</organism>
<sequence>MGIIIRLRKVADGLAGGQGGSLPCFSEKKPLRHDGKAFAGDEQKMMFPPYFASFSMWKTDC</sequence>
<keyword evidence="2" id="KW-1185">Reference proteome</keyword>
<dbReference type="GeneID" id="84024617"/>
<dbReference type="RefSeq" id="WP_146018258.1">
    <property type="nucleotide sequence ID" value="NZ_CP029701.1"/>
</dbReference>